<dbReference type="SUPFAM" id="SSF53474">
    <property type="entry name" value="alpha/beta-Hydrolases"/>
    <property type="match status" value="1"/>
</dbReference>
<evidence type="ECO:0000313" key="4">
    <source>
        <dbReference type="EMBL" id="GIJ87049.1"/>
    </source>
</evidence>
<keyword evidence="5" id="KW-1185">Reference proteome</keyword>
<keyword evidence="2" id="KW-1133">Transmembrane helix</keyword>
<dbReference type="Pfam" id="PF07859">
    <property type="entry name" value="Abhydrolase_3"/>
    <property type="match status" value="1"/>
</dbReference>
<feature type="domain" description="Alpha/beta hydrolase fold-3" evidence="3">
    <location>
        <begin position="117"/>
        <end position="332"/>
    </location>
</feature>
<sequence>MSRAAKPAASATRLSLIQKIDMLPALVSILSVGFISLFSGLVRGKKGAPSLHLHIAYAILRKATARLSPLQLQLVSPSTEATYLQYMQSARQTPQSVDLGNDAKGHWLGNKNAKKVLVWYHGGGFCLPANMGYFKFFEQLVQSTGASSHDLAVFALSYTLAPHARYPKQLSQAVEALRYIVMQTHRSPLDVFVGGDSAGGNLAVGLLSHLSHPHPAIPALNLEEPLAGVMLISPWTSLDANPVGVFNNIGDLITTQVAGPWSSAYLGDAERDYYSDPSNAPSSWFENLLVKEILVLGGGNEIMRSMIEGFVAKVQMAFPSVELFIGEREAHVAPVFDLYVGSKIETKQGKALKEWLKKML</sequence>
<dbReference type="InterPro" id="IPR013094">
    <property type="entry name" value="AB_hydrolase_3"/>
</dbReference>
<comment type="caution">
    <text evidence="4">The sequence shown here is derived from an EMBL/GenBank/DDBJ whole genome shotgun (WGS) entry which is preliminary data.</text>
</comment>
<dbReference type="InterPro" id="IPR050300">
    <property type="entry name" value="GDXG_lipolytic_enzyme"/>
</dbReference>
<accession>A0A9P3BBU6</accession>
<dbReference type="RefSeq" id="XP_043157795.1">
    <property type="nucleotide sequence ID" value="XM_043301860.1"/>
</dbReference>
<dbReference type="OrthoDB" id="2152029at2759"/>
<keyword evidence="1" id="KW-0378">Hydrolase</keyword>
<dbReference type="Proteomes" id="UP001043456">
    <property type="component" value="Unassembled WGS sequence"/>
</dbReference>
<dbReference type="PANTHER" id="PTHR48081">
    <property type="entry name" value="AB HYDROLASE SUPERFAMILY PROTEIN C4A8.06C"/>
    <property type="match status" value="1"/>
</dbReference>
<dbReference type="Gene3D" id="3.40.50.1820">
    <property type="entry name" value="alpha/beta hydrolase"/>
    <property type="match status" value="1"/>
</dbReference>
<dbReference type="AlphaFoldDB" id="A0A9P3BBU6"/>
<dbReference type="GeneID" id="67004562"/>
<dbReference type="PANTHER" id="PTHR48081:SF21">
    <property type="entry name" value="LIPASE_THIOESTERASE FAMILY PROTEIN (AFU_ORTHOLOGUE AFUA_8G02590)"/>
    <property type="match status" value="1"/>
</dbReference>
<proteinExistence type="predicted"/>
<name>A0A9P3BBU6_9EURO</name>
<reference evidence="4 5" key="1">
    <citation type="submission" date="2018-10" db="EMBL/GenBank/DDBJ databases">
        <title>Pan-genome distribution and transcriptional activeness of fungal secondary metabolism genes in Aspergillus section Fumigati.</title>
        <authorList>
            <person name="Takahashi H."/>
            <person name="Umemura M."/>
            <person name="Ninomiya A."/>
            <person name="Kusuya Y."/>
            <person name="Urayama S."/>
            <person name="Shimizu M."/>
            <person name="Watanabe A."/>
            <person name="Kamei K."/>
            <person name="Yaguchi T."/>
            <person name="Hagiwara D."/>
        </authorList>
    </citation>
    <scope>NUCLEOTIDE SEQUENCE [LARGE SCALE GENOMIC DNA]</scope>
    <source>
        <strain evidence="4 5">IFM 55266</strain>
    </source>
</reference>
<protein>
    <recommendedName>
        <fullName evidence="3">Alpha/beta hydrolase fold-3 domain-containing protein</fullName>
    </recommendedName>
</protein>
<dbReference type="EMBL" id="BHVY01000004">
    <property type="protein sequence ID" value="GIJ87049.1"/>
    <property type="molecule type" value="Genomic_DNA"/>
</dbReference>
<evidence type="ECO:0000256" key="2">
    <source>
        <dbReference type="SAM" id="Phobius"/>
    </source>
</evidence>
<gene>
    <name evidence="4" type="ORF">Asppvi_005951</name>
</gene>
<dbReference type="InterPro" id="IPR029058">
    <property type="entry name" value="AB_hydrolase_fold"/>
</dbReference>
<dbReference type="GO" id="GO:0016787">
    <property type="term" value="F:hydrolase activity"/>
    <property type="evidence" value="ECO:0007669"/>
    <property type="project" value="UniProtKB-KW"/>
</dbReference>
<keyword evidence="2" id="KW-0812">Transmembrane</keyword>
<evidence type="ECO:0000313" key="5">
    <source>
        <dbReference type="Proteomes" id="UP001043456"/>
    </source>
</evidence>
<organism evidence="4 5">
    <name type="scientific">Aspergillus pseudoviridinutans</name>
    <dbReference type="NCBI Taxonomy" id="1517512"/>
    <lineage>
        <taxon>Eukaryota</taxon>
        <taxon>Fungi</taxon>
        <taxon>Dikarya</taxon>
        <taxon>Ascomycota</taxon>
        <taxon>Pezizomycotina</taxon>
        <taxon>Eurotiomycetes</taxon>
        <taxon>Eurotiomycetidae</taxon>
        <taxon>Eurotiales</taxon>
        <taxon>Aspergillaceae</taxon>
        <taxon>Aspergillus</taxon>
        <taxon>Aspergillus subgen. Fumigati</taxon>
    </lineage>
</organism>
<feature type="transmembrane region" description="Helical" evidence="2">
    <location>
        <begin position="22"/>
        <end position="42"/>
    </location>
</feature>
<evidence type="ECO:0000256" key="1">
    <source>
        <dbReference type="ARBA" id="ARBA00022801"/>
    </source>
</evidence>
<evidence type="ECO:0000259" key="3">
    <source>
        <dbReference type="Pfam" id="PF07859"/>
    </source>
</evidence>
<keyword evidence="2" id="KW-0472">Membrane</keyword>